<proteinExistence type="predicted"/>
<comment type="caution">
    <text evidence="2">The sequence shown here is derived from an EMBL/GenBank/DDBJ whole genome shotgun (WGS) entry which is preliminary data.</text>
</comment>
<accession>A0A1V4SJ83</accession>
<feature type="transmembrane region" description="Helical" evidence="1">
    <location>
        <begin position="122"/>
        <end position="144"/>
    </location>
</feature>
<dbReference type="PANTHER" id="PTHR43471">
    <property type="entry name" value="ABC TRANSPORTER PERMEASE"/>
    <property type="match status" value="1"/>
</dbReference>
<protein>
    <submittedName>
        <fullName evidence="2">ABC-2 family transporter protein</fullName>
    </submittedName>
</protein>
<feature type="transmembrane region" description="Helical" evidence="1">
    <location>
        <begin position="156"/>
        <end position="180"/>
    </location>
</feature>
<dbReference type="STRING" id="48256.CLHUN_21910"/>
<dbReference type="AlphaFoldDB" id="A0A1V4SJ83"/>
<organism evidence="2 3">
    <name type="scientific">Ruminiclostridium hungatei</name>
    <name type="common">Clostridium hungatei</name>
    <dbReference type="NCBI Taxonomy" id="48256"/>
    <lineage>
        <taxon>Bacteria</taxon>
        <taxon>Bacillati</taxon>
        <taxon>Bacillota</taxon>
        <taxon>Clostridia</taxon>
        <taxon>Eubacteriales</taxon>
        <taxon>Oscillospiraceae</taxon>
        <taxon>Ruminiclostridium</taxon>
    </lineage>
</organism>
<reference evidence="2 3" key="1">
    <citation type="submission" date="2017-03" db="EMBL/GenBank/DDBJ databases">
        <title>Genome sequence of Clostridium hungatei DSM 14427.</title>
        <authorList>
            <person name="Poehlein A."/>
            <person name="Daniel R."/>
        </authorList>
    </citation>
    <scope>NUCLEOTIDE SEQUENCE [LARGE SCALE GENOMIC DNA]</scope>
    <source>
        <strain evidence="2 3">DSM 14427</strain>
    </source>
</reference>
<keyword evidence="1" id="KW-1133">Transmembrane helix</keyword>
<gene>
    <name evidence="2" type="ORF">CLHUN_21910</name>
</gene>
<sequence>MNIFLHELKSSAKSIIIWSLSMAALAVMYIFIFTGLGSDIAEFQDLMNSLPEMAKKLLSVYAESLSTLEGFYSFVFVYVVLCGAIQAMNLGLSIISKELREKTADFLLTKPVSRRTILTWKLAAAFAAIVITNIIYMCVTFTAALSVKGQFSMKAIFMISLTLLLIQAIFMVLGVVVAAMAGKLRSVIAVSLGTVFGFFILNMFGSVIGEKAIRYITPFKFFDYGYIIRNSAYEAPYLAVGAGFVVLAVAVSYLVYVKKDIHAV</sequence>
<dbReference type="PANTHER" id="PTHR43471:SF12">
    <property type="entry name" value="HYPOTHETICAL MEMBRANE PROTEIN, CONSERVED"/>
    <property type="match status" value="1"/>
</dbReference>
<keyword evidence="1" id="KW-0472">Membrane</keyword>
<dbReference type="Pfam" id="PF12679">
    <property type="entry name" value="ABC2_membrane_2"/>
    <property type="match status" value="1"/>
</dbReference>
<feature type="transmembrane region" description="Helical" evidence="1">
    <location>
        <begin position="71"/>
        <end position="92"/>
    </location>
</feature>
<dbReference type="EMBL" id="MZGX01000013">
    <property type="protein sequence ID" value="OPX43948.1"/>
    <property type="molecule type" value="Genomic_DNA"/>
</dbReference>
<dbReference type="OrthoDB" id="9800309at2"/>
<feature type="transmembrane region" description="Helical" evidence="1">
    <location>
        <begin position="235"/>
        <end position="256"/>
    </location>
</feature>
<keyword evidence="1" id="KW-0812">Transmembrane</keyword>
<evidence type="ECO:0000313" key="3">
    <source>
        <dbReference type="Proteomes" id="UP000191554"/>
    </source>
</evidence>
<dbReference type="RefSeq" id="WP_080064627.1">
    <property type="nucleotide sequence ID" value="NZ_MZGX01000013.1"/>
</dbReference>
<dbReference type="GO" id="GO:0140359">
    <property type="term" value="F:ABC-type transporter activity"/>
    <property type="evidence" value="ECO:0007669"/>
    <property type="project" value="InterPro"/>
</dbReference>
<feature type="transmembrane region" description="Helical" evidence="1">
    <location>
        <begin position="15"/>
        <end position="37"/>
    </location>
</feature>
<keyword evidence="3" id="KW-1185">Reference proteome</keyword>
<feature type="transmembrane region" description="Helical" evidence="1">
    <location>
        <begin position="187"/>
        <end position="208"/>
    </location>
</feature>
<evidence type="ECO:0000313" key="2">
    <source>
        <dbReference type="EMBL" id="OPX43948.1"/>
    </source>
</evidence>
<evidence type="ECO:0000256" key="1">
    <source>
        <dbReference type="SAM" id="Phobius"/>
    </source>
</evidence>
<dbReference type="GO" id="GO:0005886">
    <property type="term" value="C:plasma membrane"/>
    <property type="evidence" value="ECO:0007669"/>
    <property type="project" value="UniProtKB-SubCell"/>
</dbReference>
<dbReference type="Proteomes" id="UP000191554">
    <property type="component" value="Unassembled WGS sequence"/>
</dbReference>
<name>A0A1V4SJ83_RUMHU</name>